<protein>
    <submittedName>
        <fullName evidence="1">Transcription elongation factor GreA</fullName>
    </submittedName>
</protein>
<evidence type="ECO:0000313" key="1">
    <source>
        <dbReference type="EMBL" id="QPQ94573.1"/>
    </source>
</evidence>
<proteinExistence type="predicted"/>
<evidence type="ECO:0000313" key="2">
    <source>
        <dbReference type="Proteomes" id="UP000594892"/>
    </source>
</evidence>
<accession>A0AAP9Y4V0</accession>
<dbReference type="Proteomes" id="UP000594892">
    <property type="component" value="Chromosome 2"/>
</dbReference>
<sequence length="56" mass="6248">MINYPNVPRTIGAVVSRRLATLAELQTNLGQTDLHGLLEIIAVDSYNERVAAERRK</sequence>
<dbReference type="AlphaFoldDB" id="A0AAP9Y4V0"/>
<name>A0AAP9Y4V0_BURGL</name>
<reference evidence="1 2" key="1">
    <citation type="submission" date="2020-12" db="EMBL/GenBank/DDBJ databases">
        <title>FDA dAtabase for Regulatory Grade micrObial Sequences (FDA-ARGOS): Supporting development and validation of Infectious Disease Dx tests.</title>
        <authorList>
            <person name="Minogue T."/>
            <person name="Wolcott M."/>
            <person name="Wasieloski L."/>
            <person name="Aguilar W."/>
            <person name="Moore D."/>
            <person name="Jaissle J."/>
            <person name="Tallon L."/>
            <person name="Sadzewicz L."/>
            <person name="Zhao X."/>
            <person name="Boylan J."/>
            <person name="Ott S."/>
            <person name="Bowen H."/>
            <person name="Vavikolanu K."/>
            <person name="Mehta A."/>
            <person name="Aluvathingal J."/>
            <person name="Nadendla S."/>
            <person name="Yan Y."/>
            <person name="Sichtig H."/>
        </authorList>
    </citation>
    <scope>NUCLEOTIDE SEQUENCE [LARGE SCALE GENOMIC DNA]</scope>
    <source>
        <strain evidence="1 2">FDAARGOS_949</strain>
    </source>
</reference>
<keyword evidence="1" id="KW-0251">Elongation factor</keyword>
<dbReference type="GO" id="GO:0003746">
    <property type="term" value="F:translation elongation factor activity"/>
    <property type="evidence" value="ECO:0007669"/>
    <property type="project" value="UniProtKB-KW"/>
</dbReference>
<keyword evidence="1" id="KW-0648">Protein biosynthesis</keyword>
<gene>
    <name evidence="1" type="ORF">I6H06_23280</name>
</gene>
<dbReference type="EMBL" id="CP065601">
    <property type="protein sequence ID" value="QPQ94573.1"/>
    <property type="molecule type" value="Genomic_DNA"/>
</dbReference>
<organism evidence="1 2">
    <name type="scientific">Burkholderia glumae</name>
    <name type="common">Pseudomonas glumae</name>
    <dbReference type="NCBI Taxonomy" id="337"/>
    <lineage>
        <taxon>Bacteria</taxon>
        <taxon>Pseudomonadati</taxon>
        <taxon>Pseudomonadota</taxon>
        <taxon>Betaproteobacteria</taxon>
        <taxon>Burkholderiales</taxon>
        <taxon>Burkholderiaceae</taxon>
        <taxon>Burkholderia</taxon>
    </lineage>
</organism>